<comment type="caution">
    <text evidence="3">The sequence shown here is derived from an EMBL/GenBank/DDBJ whole genome shotgun (WGS) entry which is preliminary data.</text>
</comment>
<accession>A0A2W5NAQ8</accession>
<dbReference type="Pfam" id="PF05443">
    <property type="entry name" value="ROS_MUCR"/>
    <property type="match status" value="1"/>
</dbReference>
<dbReference type="EMBL" id="QFPX01000038">
    <property type="protein sequence ID" value="PZQ50522.1"/>
    <property type="molecule type" value="Genomic_DNA"/>
</dbReference>
<protein>
    <submittedName>
        <fullName evidence="3">MucR family transcriptional regulator</fullName>
    </submittedName>
</protein>
<dbReference type="GO" id="GO:0006355">
    <property type="term" value="P:regulation of DNA-templated transcription"/>
    <property type="evidence" value="ECO:0007669"/>
    <property type="project" value="InterPro"/>
</dbReference>
<reference evidence="3 4" key="1">
    <citation type="submission" date="2017-08" db="EMBL/GenBank/DDBJ databases">
        <title>Infants hospitalized years apart are colonized by the same room-sourced microbial strains.</title>
        <authorList>
            <person name="Brooks B."/>
            <person name="Olm M.R."/>
            <person name="Firek B.A."/>
            <person name="Baker R."/>
            <person name="Thomas B.C."/>
            <person name="Morowitz M.J."/>
            <person name="Banfield J.F."/>
        </authorList>
    </citation>
    <scope>NUCLEOTIDE SEQUENCE [LARGE SCALE GENOMIC DNA]</scope>
    <source>
        <strain evidence="3">S2_005_002_R2_33</strain>
    </source>
</reference>
<gene>
    <name evidence="3" type="ORF">DI555_22835</name>
</gene>
<feature type="region of interest" description="Disordered" evidence="2">
    <location>
        <begin position="123"/>
        <end position="190"/>
    </location>
</feature>
<evidence type="ECO:0000256" key="1">
    <source>
        <dbReference type="ARBA" id="ARBA00007031"/>
    </source>
</evidence>
<evidence type="ECO:0000313" key="4">
    <source>
        <dbReference type="Proteomes" id="UP000249082"/>
    </source>
</evidence>
<dbReference type="InterPro" id="IPR008807">
    <property type="entry name" value="ROS_MUCR"/>
</dbReference>
<organism evidence="3 4">
    <name type="scientific">Novosphingobium pentaromativorans</name>
    <dbReference type="NCBI Taxonomy" id="205844"/>
    <lineage>
        <taxon>Bacteria</taxon>
        <taxon>Pseudomonadati</taxon>
        <taxon>Pseudomonadota</taxon>
        <taxon>Alphaproteobacteria</taxon>
        <taxon>Sphingomonadales</taxon>
        <taxon>Sphingomonadaceae</taxon>
        <taxon>Novosphingobium</taxon>
    </lineage>
</organism>
<comment type="similarity">
    <text evidence="1">Belongs to the ros/MucR family.</text>
</comment>
<feature type="compositionally biased region" description="Polar residues" evidence="2">
    <location>
        <begin position="154"/>
        <end position="164"/>
    </location>
</feature>
<dbReference type="GO" id="GO:0008270">
    <property type="term" value="F:zinc ion binding"/>
    <property type="evidence" value="ECO:0007669"/>
    <property type="project" value="InterPro"/>
</dbReference>
<dbReference type="GO" id="GO:0003677">
    <property type="term" value="F:DNA binding"/>
    <property type="evidence" value="ECO:0007669"/>
    <property type="project" value="InterPro"/>
</dbReference>
<sequence length="190" mass="19980">MANEILLTLAADIISAHVGHNTVAAEELPQLIAAVYGSLEGLGQPAAPVEEERTPAVSVRASVKPDAITCLECGTKLKTLKRHLSTHHQITPSEYRSRWNLAADYPLVAPNYADTRKELAKRVGLGRKSRGKAGAASGSAQPITEPAAAPTPQAVLNATRNSAPQPAIETSPKTTKPRSRKKLGIAAGEA</sequence>
<name>A0A2W5NAQ8_9SPHN</name>
<dbReference type="InterPro" id="IPR041920">
    <property type="entry name" value="ROS/MUCR_sf"/>
</dbReference>
<dbReference type="AlphaFoldDB" id="A0A2W5NAQ8"/>
<dbReference type="Gene3D" id="1.10.10.1550">
    <property type="entry name" value="ROS/MUCR transcriptional regulator protein"/>
    <property type="match status" value="1"/>
</dbReference>
<evidence type="ECO:0000256" key="2">
    <source>
        <dbReference type="SAM" id="MobiDB-lite"/>
    </source>
</evidence>
<evidence type="ECO:0000313" key="3">
    <source>
        <dbReference type="EMBL" id="PZQ50522.1"/>
    </source>
</evidence>
<dbReference type="Proteomes" id="UP000249082">
    <property type="component" value="Unassembled WGS sequence"/>
</dbReference>
<proteinExistence type="inferred from homology"/>